<accession>A0A7W5ZX74</accession>
<comment type="caution">
    <text evidence="2">The sequence shown here is derived from an EMBL/GenBank/DDBJ whole genome shotgun (WGS) entry which is preliminary data.</text>
</comment>
<sequence length="252" mass="26502">MSGRAGPALIAALWLALAGCDRDPAPVPAPSARPHPAVAASAAPAPEPSESPSAQPAAEPSVAAAQTYPPRNDCSTALGWPAFYKALTTAVRARDATGLAALASPDITLDYGGGSGVEELKKRLAEPERKLWAELDAIMPLGCAVQGGLAAMPWVFWNIPDDIDGYSAMLVTGDAVELLDGPKGKPLAMVGWQLVGIDPMEFRPDKPTTKVTLRDARKGWIATARLRSLLDYRVIAEPKDNGWQITAFIAGD</sequence>
<feature type="compositionally biased region" description="Low complexity" evidence="1">
    <location>
        <begin position="34"/>
        <end position="65"/>
    </location>
</feature>
<gene>
    <name evidence="2" type="ORF">GGQ88_002913</name>
</gene>
<dbReference type="EMBL" id="JACICY010000007">
    <property type="protein sequence ID" value="MBB3861625.1"/>
    <property type="molecule type" value="Genomic_DNA"/>
</dbReference>
<feature type="region of interest" description="Disordered" evidence="1">
    <location>
        <begin position="24"/>
        <end position="65"/>
    </location>
</feature>
<dbReference type="RefSeq" id="WP_183614132.1">
    <property type="nucleotide sequence ID" value="NZ_JACICY010000007.1"/>
</dbReference>
<reference evidence="2 3" key="1">
    <citation type="submission" date="2020-08" db="EMBL/GenBank/DDBJ databases">
        <title>Genomic Encyclopedia of Type Strains, Phase IV (KMG-IV): sequencing the most valuable type-strain genomes for metagenomic binning, comparative biology and taxonomic classification.</title>
        <authorList>
            <person name="Goeker M."/>
        </authorList>
    </citation>
    <scope>NUCLEOTIDE SEQUENCE [LARGE SCALE GENOMIC DNA]</scope>
    <source>
        <strain evidence="2 3">DSM 14552</strain>
    </source>
</reference>
<proteinExistence type="predicted"/>
<keyword evidence="3" id="KW-1185">Reference proteome</keyword>
<name>A0A7W5ZX74_9SPHN</name>
<evidence type="ECO:0000313" key="3">
    <source>
        <dbReference type="Proteomes" id="UP000562395"/>
    </source>
</evidence>
<organism evidence="2 3">
    <name type="scientific">Novosphingobium hassiacum</name>
    <dbReference type="NCBI Taxonomy" id="173676"/>
    <lineage>
        <taxon>Bacteria</taxon>
        <taxon>Pseudomonadati</taxon>
        <taxon>Pseudomonadota</taxon>
        <taxon>Alphaproteobacteria</taxon>
        <taxon>Sphingomonadales</taxon>
        <taxon>Sphingomonadaceae</taxon>
        <taxon>Novosphingobium</taxon>
    </lineage>
</organism>
<dbReference type="Proteomes" id="UP000562395">
    <property type="component" value="Unassembled WGS sequence"/>
</dbReference>
<dbReference type="PROSITE" id="PS51257">
    <property type="entry name" value="PROKAR_LIPOPROTEIN"/>
    <property type="match status" value="1"/>
</dbReference>
<dbReference type="AlphaFoldDB" id="A0A7W5ZX74"/>
<protein>
    <submittedName>
        <fullName evidence="2">Uncharacterized protein</fullName>
    </submittedName>
</protein>
<evidence type="ECO:0000256" key="1">
    <source>
        <dbReference type="SAM" id="MobiDB-lite"/>
    </source>
</evidence>
<evidence type="ECO:0000313" key="2">
    <source>
        <dbReference type="EMBL" id="MBB3861625.1"/>
    </source>
</evidence>